<evidence type="ECO:0000313" key="3">
    <source>
        <dbReference type="Proteomes" id="UP001165121"/>
    </source>
</evidence>
<feature type="compositionally biased region" description="Polar residues" evidence="1">
    <location>
        <begin position="26"/>
        <end position="46"/>
    </location>
</feature>
<dbReference type="OrthoDB" id="164577at2759"/>
<accession>A0A9W6YHW6</accession>
<name>A0A9W6YHW6_9STRA</name>
<dbReference type="Proteomes" id="UP001165121">
    <property type="component" value="Unassembled WGS sequence"/>
</dbReference>
<sequence>MCRAATRRVRRRSSSSRHRRRPDVQDASTTLRLSSARKTSAGSSPRNPLCTFGGSSRGPGTGVAPRSWFSEVKSAFVRDQAPDSEKCLVFGDLLTGPARNWCRHLSRSTRSDGKGLAKSFQIQYCGRGVSVARQYYHARKRSDESPLEYLYRLNVDGLRAQLSITAGSTEARREHVDHFIETLDDRDLANQLALLRIPDADTLEETL</sequence>
<organism evidence="2 3">
    <name type="scientific">Phytophthora fragariaefolia</name>
    <dbReference type="NCBI Taxonomy" id="1490495"/>
    <lineage>
        <taxon>Eukaryota</taxon>
        <taxon>Sar</taxon>
        <taxon>Stramenopiles</taxon>
        <taxon>Oomycota</taxon>
        <taxon>Peronosporomycetes</taxon>
        <taxon>Peronosporales</taxon>
        <taxon>Peronosporaceae</taxon>
        <taxon>Phytophthora</taxon>
    </lineage>
</organism>
<feature type="compositionally biased region" description="Basic residues" evidence="1">
    <location>
        <begin position="1"/>
        <end position="21"/>
    </location>
</feature>
<reference evidence="2" key="1">
    <citation type="submission" date="2023-04" db="EMBL/GenBank/DDBJ databases">
        <title>Phytophthora fragariaefolia NBRC 109709.</title>
        <authorList>
            <person name="Ichikawa N."/>
            <person name="Sato H."/>
            <person name="Tonouchi N."/>
        </authorList>
    </citation>
    <scope>NUCLEOTIDE SEQUENCE</scope>
    <source>
        <strain evidence="2">NBRC 109709</strain>
    </source>
</reference>
<dbReference type="EMBL" id="BSXT01018865">
    <property type="protein sequence ID" value="GMG15063.1"/>
    <property type="molecule type" value="Genomic_DNA"/>
</dbReference>
<dbReference type="AlphaFoldDB" id="A0A9W6YHW6"/>
<gene>
    <name evidence="2" type="ORF">Pfra01_002932400</name>
</gene>
<evidence type="ECO:0000313" key="2">
    <source>
        <dbReference type="EMBL" id="GMG15063.1"/>
    </source>
</evidence>
<comment type="caution">
    <text evidence="2">The sequence shown here is derived from an EMBL/GenBank/DDBJ whole genome shotgun (WGS) entry which is preliminary data.</text>
</comment>
<evidence type="ECO:0000256" key="1">
    <source>
        <dbReference type="SAM" id="MobiDB-lite"/>
    </source>
</evidence>
<protein>
    <submittedName>
        <fullName evidence="2">Unnamed protein product</fullName>
    </submittedName>
</protein>
<feature type="region of interest" description="Disordered" evidence="1">
    <location>
        <begin position="1"/>
        <end position="63"/>
    </location>
</feature>
<keyword evidence="3" id="KW-1185">Reference proteome</keyword>
<proteinExistence type="predicted"/>